<dbReference type="EMBL" id="BAABJI010000001">
    <property type="protein sequence ID" value="GAA4902500.1"/>
    <property type="molecule type" value="Genomic_DNA"/>
</dbReference>
<protein>
    <submittedName>
        <fullName evidence="1">Uncharacterized protein</fullName>
    </submittedName>
</protein>
<comment type="caution">
    <text evidence="1">The sequence shown here is derived from an EMBL/GenBank/DDBJ whole genome shotgun (WGS) entry which is preliminary data.</text>
</comment>
<name>A0ABP9FGG6_9SPHI</name>
<organism evidence="1 2">
    <name type="scientific">Mucilaginibacter defluvii</name>
    <dbReference type="NCBI Taxonomy" id="1196019"/>
    <lineage>
        <taxon>Bacteria</taxon>
        <taxon>Pseudomonadati</taxon>
        <taxon>Bacteroidota</taxon>
        <taxon>Sphingobacteriia</taxon>
        <taxon>Sphingobacteriales</taxon>
        <taxon>Sphingobacteriaceae</taxon>
        <taxon>Mucilaginibacter</taxon>
    </lineage>
</organism>
<reference evidence="2" key="1">
    <citation type="journal article" date="2019" name="Int. J. Syst. Evol. Microbiol.">
        <title>The Global Catalogue of Microorganisms (GCM) 10K type strain sequencing project: providing services to taxonomists for standard genome sequencing and annotation.</title>
        <authorList>
            <consortium name="The Broad Institute Genomics Platform"/>
            <consortium name="The Broad Institute Genome Sequencing Center for Infectious Disease"/>
            <person name="Wu L."/>
            <person name="Ma J."/>
        </authorList>
    </citation>
    <scope>NUCLEOTIDE SEQUENCE [LARGE SCALE GENOMIC DNA]</scope>
    <source>
        <strain evidence="2">JCM 18283</strain>
    </source>
</reference>
<gene>
    <name evidence="1" type="ORF">GCM10023313_01210</name>
</gene>
<sequence>MGYKKVCLNCRVAFNLSQVTNKVITLCPSCGVQYKIYNHKFRPPKKTDAKQWRVVQYLYLQGFNYQHVSDDLPSKEWYASNGYYMRYPKTMKDAVKFVALFKGQSIKQLP</sequence>
<dbReference type="RefSeq" id="WP_345328891.1">
    <property type="nucleotide sequence ID" value="NZ_BAABJI010000001.1"/>
</dbReference>
<keyword evidence="2" id="KW-1185">Reference proteome</keyword>
<evidence type="ECO:0000313" key="2">
    <source>
        <dbReference type="Proteomes" id="UP001501436"/>
    </source>
</evidence>
<evidence type="ECO:0000313" key="1">
    <source>
        <dbReference type="EMBL" id="GAA4902500.1"/>
    </source>
</evidence>
<accession>A0ABP9FGG6</accession>
<proteinExistence type="predicted"/>
<dbReference type="Proteomes" id="UP001501436">
    <property type="component" value="Unassembled WGS sequence"/>
</dbReference>